<keyword evidence="4 6" id="KW-0862">Zinc</keyword>
<evidence type="ECO:0000256" key="6">
    <source>
        <dbReference type="RuleBase" id="RU003983"/>
    </source>
</evidence>
<keyword evidence="1 6" id="KW-0645">Protease</keyword>
<gene>
    <name evidence="10" type="ORF">CDG60_04415</name>
</gene>
<feature type="domain" description="DUF7092" evidence="9">
    <location>
        <begin position="5"/>
        <end position="75"/>
    </location>
</feature>
<name>A0A3B7M175_9GAMM</name>
<keyword evidence="7" id="KW-0472">Membrane</keyword>
<dbReference type="GO" id="GO:0004222">
    <property type="term" value="F:metalloendopeptidase activity"/>
    <property type="evidence" value="ECO:0007669"/>
    <property type="project" value="InterPro"/>
</dbReference>
<sequence length="342" mass="38385">MVSSVEAVFYDGVVSRPQPARISPIDAQSVLIRYGDQYENQRRYMYEDMTLIGALGKIKPIIEMKDDARLELQQALPDWFMIGNKKTYHSIWKLERSPSLILFSIVFVAVFAFAVVKWGVPFASHHIARVLPVDTMNQLGEEAEKQVFRMTEKSTLPAARQEQIRKQYLDSVAEGKPAKLLFRAGGEIGANALALPNNTIILTDELVKLTKDNREILGVLAHEQGHIVERHSLQQAIASLGFSAILIAVTGDSSDLFSSLPVALVGAGYSRDFESEADLYALKQMHKKNVPVKYFSDFLQRLSEENSEEKSSNAVTEFLSSHPATKERIAQVKKFEKQLQTQ</sequence>
<comment type="cofactor">
    <cofactor evidence="6">
        <name>Zn(2+)</name>
        <dbReference type="ChEBI" id="CHEBI:29105"/>
    </cofactor>
    <text evidence="6">Binds 1 zinc ion per subunit.</text>
</comment>
<evidence type="ECO:0000256" key="1">
    <source>
        <dbReference type="ARBA" id="ARBA00022670"/>
    </source>
</evidence>
<accession>A0A3B7M175</accession>
<organism evidence="10 11">
    <name type="scientific">Acinetobacter chinensis</name>
    <dbReference type="NCBI Taxonomy" id="2004650"/>
    <lineage>
        <taxon>Bacteria</taxon>
        <taxon>Pseudomonadati</taxon>
        <taxon>Pseudomonadota</taxon>
        <taxon>Gammaproteobacteria</taxon>
        <taxon>Moraxellales</taxon>
        <taxon>Moraxellaceae</taxon>
        <taxon>Acinetobacter</taxon>
    </lineage>
</organism>
<keyword evidence="2" id="KW-0479">Metal-binding</keyword>
<evidence type="ECO:0000256" key="7">
    <source>
        <dbReference type="SAM" id="Phobius"/>
    </source>
</evidence>
<evidence type="ECO:0000313" key="11">
    <source>
        <dbReference type="Proteomes" id="UP000263753"/>
    </source>
</evidence>
<keyword evidence="7" id="KW-0812">Transmembrane</keyword>
<evidence type="ECO:0000313" key="10">
    <source>
        <dbReference type="EMBL" id="AXY58348.1"/>
    </source>
</evidence>
<feature type="domain" description="Peptidase M48" evidence="8">
    <location>
        <begin position="190"/>
        <end position="334"/>
    </location>
</feature>
<reference evidence="11" key="1">
    <citation type="submission" date="2018-09" db="EMBL/GenBank/DDBJ databases">
        <title>The complete genome of Acinetobacter sp. strain WCHAc010005.</title>
        <authorList>
            <person name="Hu Y."/>
            <person name="Long H."/>
            <person name="Feng Y."/>
            <person name="Zong Z."/>
        </authorList>
    </citation>
    <scope>NUCLEOTIDE SEQUENCE [LARGE SCALE GENOMIC DNA]</scope>
    <source>
        <strain evidence="11">WCHAc010005</strain>
    </source>
</reference>
<dbReference type="Pfam" id="PF01435">
    <property type="entry name" value="Peptidase_M48"/>
    <property type="match status" value="1"/>
</dbReference>
<feature type="transmembrane region" description="Helical" evidence="7">
    <location>
        <begin position="100"/>
        <end position="120"/>
    </location>
</feature>
<evidence type="ECO:0000256" key="5">
    <source>
        <dbReference type="ARBA" id="ARBA00023049"/>
    </source>
</evidence>
<evidence type="ECO:0000259" key="9">
    <source>
        <dbReference type="Pfam" id="PF23368"/>
    </source>
</evidence>
<keyword evidence="5 6" id="KW-0482">Metalloprotease</keyword>
<evidence type="ECO:0000256" key="4">
    <source>
        <dbReference type="ARBA" id="ARBA00022833"/>
    </source>
</evidence>
<proteinExistence type="inferred from homology"/>
<dbReference type="RefSeq" id="WP_087513828.1">
    <property type="nucleotide sequence ID" value="NZ_CP032134.1"/>
</dbReference>
<dbReference type="AlphaFoldDB" id="A0A3B7M175"/>
<dbReference type="GO" id="GO:0046872">
    <property type="term" value="F:metal ion binding"/>
    <property type="evidence" value="ECO:0007669"/>
    <property type="project" value="UniProtKB-KW"/>
</dbReference>
<dbReference type="Proteomes" id="UP000263753">
    <property type="component" value="Chromosome"/>
</dbReference>
<dbReference type="KEGG" id="achi:CDG60_04415"/>
<dbReference type="InterPro" id="IPR001915">
    <property type="entry name" value="Peptidase_M48"/>
</dbReference>
<keyword evidence="3 6" id="KW-0378">Hydrolase</keyword>
<dbReference type="EMBL" id="CP032134">
    <property type="protein sequence ID" value="AXY58348.1"/>
    <property type="molecule type" value="Genomic_DNA"/>
</dbReference>
<dbReference type="InterPro" id="IPR055518">
    <property type="entry name" value="DUF7092"/>
</dbReference>
<dbReference type="CDD" id="cd07332">
    <property type="entry name" value="M48C_Oma1_like"/>
    <property type="match status" value="1"/>
</dbReference>
<dbReference type="Gene3D" id="3.30.2010.10">
    <property type="entry name" value="Metalloproteases ('zincins'), catalytic domain"/>
    <property type="match status" value="1"/>
</dbReference>
<evidence type="ECO:0000256" key="2">
    <source>
        <dbReference type="ARBA" id="ARBA00022723"/>
    </source>
</evidence>
<protein>
    <submittedName>
        <fullName evidence="10">Peptidase</fullName>
    </submittedName>
</protein>
<dbReference type="Pfam" id="PF23368">
    <property type="entry name" value="DUF7092"/>
    <property type="match status" value="1"/>
</dbReference>
<dbReference type="GO" id="GO:0051603">
    <property type="term" value="P:proteolysis involved in protein catabolic process"/>
    <property type="evidence" value="ECO:0007669"/>
    <property type="project" value="TreeGrafter"/>
</dbReference>
<dbReference type="PANTHER" id="PTHR22726">
    <property type="entry name" value="METALLOENDOPEPTIDASE OMA1"/>
    <property type="match status" value="1"/>
</dbReference>
<comment type="similarity">
    <text evidence="6">Belongs to the peptidase M48 family.</text>
</comment>
<evidence type="ECO:0000256" key="3">
    <source>
        <dbReference type="ARBA" id="ARBA00022801"/>
    </source>
</evidence>
<keyword evidence="7" id="KW-1133">Transmembrane helix</keyword>
<dbReference type="InterPro" id="IPR051156">
    <property type="entry name" value="Mito/Outer_Membr_Metalloprot"/>
</dbReference>
<evidence type="ECO:0000259" key="8">
    <source>
        <dbReference type="Pfam" id="PF01435"/>
    </source>
</evidence>
<dbReference type="PANTHER" id="PTHR22726:SF1">
    <property type="entry name" value="METALLOENDOPEPTIDASE OMA1, MITOCHONDRIAL"/>
    <property type="match status" value="1"/>
</dbReference>
<dbReference type="GO" id="GO:0016020">
    <property type="term" value="C:membrane"/>
    <property type="evidence" value="ECO:0007669"/>
    <property type="project" value="TreeGrafter"/>
</dbReference>